<dbReference type="PROSITE" id="PS00166">
    <property type="entry name" value="ENOYL_COA_HYDRATASE"/>
    <property type="match status" value="1"/>
</dbReference>
<dbReference type="InterPro" id="IPR029045">
    <property type="entry name" value="ClpP/crotonase-like_dom_sf"/>
</dbReference>
<evidence type="ECO:0000256" key="1">
    <source>
        <dbReference type="ARBA" id="ARBA00004275"/>
    </source>
</evidence>
<keyword evidence="6" id="KW-0560">Oxidoreductase</keyword>
<reference evidence="17 18" key="1">
    <citation type="submission" date="2019-01" db="EMBL/GenBank/DDBJ databases">
        <authorList>
            <person name="Chen W.-M."/>
        </authorList>
    </citation>
    <scope>NUCLEOTIDE SEQUENCE [LARGE SCALE GENOMIC DNA]</scope>
    <source>
        <strain evidence="17 18">FSY-9</strain>
    </source>
</reference>
<dbReference type="InterPro" id="IPR006108">
    <property type="entry name" value="3HC_DH_C"/>
</dbReference>
<dbReference type="InterPro" id="IPR008927">
    <property type="entry name" value="6-PGluconate_DH-like_C_sf"/>
</dbReference>
<dbReference type="Gene3D" id="3.90.226.10">
    <property type="entry name" value="2-enoyl-CoA Hydratase, Chain A, domain 1"/>
    <property type="match status" value="1"/>
</dbReference>
<keyword evidence="10" id="KW-0413">Isomerase</keyword>
<evidence type="ECO:0000256" key="13">
    <source>
        <dbReference type="ARBA" id="ARBA00049556"/>
    </source>
</evidence>
<evidence type="ECO:0000256" key="6">
    <source>
        <dbReference type="ARBA" id="ARBA00023002"/>
    </source>
</evidence>
<dbReference type="SUPFAM" id="SSF51735">
    <property type="entry name" value="NAD(P)-binding Rossmann-fold domains"/>
    <property type="match status" value="1"/>
</dbReference>
<dbReference type="GO" id="GO:0006635">
    <property type="term" value="P:fatty acid beta-oxidation"/>
    <property type="evidence" value="ECO:0007669"/>
    <property type="project" value="UniProtKB-UniPathway"/>
</dbReference>
<dbReference type="FunFam" id="3.40.50.720:FF:000009">
    <property type="entry name" value="Fatty oxidation complex, alpha subunit"/>
    <property type="match status" value="1"/>
</dbReference>
<dbReference type="GO" id="GO:0004300">
    <property type="term" value="F:enoyl-CoA hydratase activity"/>
    <property type="evidence" value="ECO:0007669"/>
    <property type="project" value="UniProtKB-ARBA"/>
</dbReference>
<dbReference type="Gene3D" id="3.40.50.720">
    <property type="entry name" value="NAD(P)-binding Rossmann-like Domain"/>
    <property type="match status" value="1"/>
</dbReference>
<evidence type="ECO:0000256" key="3">
    <source>
        <dbReference type="ARBA" id="ARBA00008750"/>
    </source>
</evidence>
<accession>A0A3S2Y4E4</accession>
<dbReference type="PANTHER" id="PTHR23309">
    <property type="entry name" value="3-HYDROXYACYL-COA DEHYROGENASE"/>
    <property type="match status" value="1"/>
</dbReference>
<dbReference type="InterPro" id="IPR006176">
    <property type="entry name" value="3-OHacyl-CoA_DH_NAD-bd"/>
</dbReference>
<dbReference type="CDD" id="cd06558">
    <property type="entry name" value="crotonase-like"/>
    <property type="match status" value="1"/>
</dbReference>
<proteinExistence type="inferred from homology"/>
<evidence type="ECO:0000259" key="16">
    <source>
        <dbReference type="Pfam" id="PF02737"/>
    </source>
</evidence>
<evidence type="ECO:0000256" key="4">
    <source>
        <dbReference type="ARBA" id="ARBA00022832"/>
    </source>
</evidence>
<evidence type="ECO:0000256" key="8">
    <source>
        <dbReference type="ARBA" id="ARBA00023098"/>
    </source>
</evidence>
<evidence type="ECO:0000256" key="12">
    <source>
        <dbReference type="ARBA" id="ARBA00023268"/>
    </source>
</evidence>
<dbReference type="GO" id="GO:0003857">
    <property type="term" value="F:(3S)-3-hydroxyacyl-CoA dehydrogenase (NAD+) activity"/>
    <property type="evidence" value="ECO:0007669"/>
    <property type="project" value="UniProtKB-EC"/>
</dbReference>
<dbReference type="Proteomes" id="UP000282837">
    <property type="component" value="Unassembled WGS sequence"/>
</dbReference>
<dbReference type="AlphaFoldDB" id="A0A3S2Y4E4"/>
<gene>
    <name evidence="17" type="ORF">EOE18_16915</name>
</gene>
<evidence type="ECO:0000256" key="10">
    <source>
        <dbReference type="ARBA" id="ARBA00023235"/>
    </source>
</evidence>
<evidence type="ECO:0000256" key="11">
    <source>
        <dbReference type="ARBA" id="ARBA00023239"/>
    </source>
</evidence>
<organism evidence="17 18">
    <name type="scientific">Novosphingobium umbonatum</name>
    <dbReference type="NCBI Taxonomy" id="1908524"/>
    <lineage>
        <taxon>Bacteria</taxon>
        <taxon>Pseudomonadati</taxon>
        <taxon>Pseudomonadota</taxon>
        <taxon>Alphaproteobacteria</taxon>
        <taxon>Sphingomonadales</taxon>
        <taxon>Sphingomonadaceae</taxon>
        <taxon>Novosphingobium</taxon>
    </lineage>
</organism>
<dbReference type="InterPro" id="IPR001753">
    <property type="entry name" value="Enoyl-CoA_hydra/iso"/>
</dbReference>
<dbReference type="OrthoDB" id="9771883at2"/>
<comment type="subcellular location">
    <subcellularLocation>
        <location evidence="1">Peroxisome</location>
    </subcellularLocation>
</comment>
<evidence type="ECO:0000256" key="9">
    <source>
        <dbReference type="ARBA" id="ARBA00023140"/>
    </source>
</evidence>
<dbReference type="InterPro" id="IPR018376">
    <property type="entry name" value="Enoyl-CoA_hyd/isom_CS"/>
</dbReference>
<protein>
    <submittedName>
        <fullName evidence="17">3-hydroxyacyl-CoA dehydrogenase</fullName>
    </submittedName>
</protein>
<comment type="similarity">
    <text evidence="3">In the N-terminal section; belongs to the enoyl-CoA hydratase/isomerase family.</text>
</comment>
<comment type="similarity">
    <text evidence="14">Belongs to the enoyl-CoA hydratase/isomerase family.</text>
</comment>
<comment type="pathway">
    <text evidence="2">Lipid metabolism; fatty acid beta-oxidation.</text>
</comment>
<dbReference type="PANTHER" id="PTHR23309:SF51">
    <property type="entry name" value="3-HYDROXYACYL-COA DEHYDROGENASE-RELATED"/>
    <property type="match status" value="1"/>
</dbReference>
<feature type="domain" description="3-hydroxyacyl-CoA dehydrogenase C-terminal" evidence="15">
    <location>
        <begin position="477"/>
        <end position="569"/>
    </location>
</feature>
<name>A0A3S2Y4E4_9SPHN</name>
<dbReference type="SUPFAM" id="SSF48179">
    <property type="entry name" value="6-phosphogluconate dehydrogenase C-terminal domain-like"/>
    <property type="match status" value="2"/>
</dbReference>
<dbReference type="InterPro" id="IPR036291">
    <property type="entry name" value="NAD(P)-bd_dom_sf"/>
</dbReference>
<keyword evidence="12" id="KW-0511">Multifunctional enzyme</keyword>
<evidence type="ECO:0000256" key="7">
    <source>
        <dbReference type="ARBA" id="ARBA00023027"/>
    </source>
</evidence>
<sequence length="686" mass="71528">MVELELVEGVLLVQVSNPPVNALSQVERQGLLDAMAAAQADDVVAVVIAGAIAGGGRNFIAGADVREFGQPPLPPHLPQVIDAIEACPKPVVAAIQGAALGGGLEVALGCHYRVAAKSAKLGLPEVTLGVVPGAGGTQRLPRLIDPAEAARIIAGGKPVSADKATQLGLVDQVIEGDPLPAALDFARGLAGRDVQDRRLSCRAARGGIDDQAAWDKLAAEIKRAARGAKAPLVALELAELAQVTPFAEGVAKEREQFLALRGSEEAAALRHIFFAEKAAAKLPEDCATAQVRPISHVGVIGAGTMGTGIAISVADGGYRVTLVEVSPEALQRGLGNVAKSYADSVAKGRLAPTVAQERQARITGSTDYTALADCDLIIEAAFEDMGVKREILGKLQNVAKAGAILATNTSYLDLDEIACASGRPQDVVGLHYFSPANIMKLLEVVRGAQTSPTVLASAMQFARSTGKVAVVAGVCHGFIGNRMLRAYNREAGLLLLEGASPEQIDGALTRFGMAMGPFAVADLSGIDIGYKARAVMPEGSFEPLAFAIHDALVERGDLGRKSGAGFYLYEAGSRATVVNPALQSLLDVARAKAGVTARAIDDAEIVERTMLALANEGGFILSEGIAAREGDIDTAYVHGYGFPRHRGGPMFYARQCGLASVRDRIEAMAIGRFGRWWPVAPIFAQA</sequence>
<keyword evidence="7" id="KW-0520">NAD</keyword>
<feature type="domain" description="3-hydroxyacyl-CoA dehydrogenase NAD binding" evidence="16">
    <location>
        <begin position="296"/>
        <end position="472"/>
    </location>
</feature>
<dbReference type="UniPathway" id="UPA00659"/>
<keyword evidence="4" id="KW-0276">Fatty acid metabolism</keyword>
<dbReference type="Pfam" id="PF00378">
    <property type="entry name" value="ECH_1"/>
    <property type="match status" value="1"/>
</dbReference>
<dbReference type="SUPFAM" id="SSF52096">
    <property type="entry name" value="ClpP/crotonase"/>
    <property type="match status" value="1"/>
</dbReference>
<dbReference type="Pfam" id="PF00725">
    <property type="entry name" value="3HCDH"/>
    <property type="match status" value="1"/>
</dbReference>
<evidence type="ECO:0000256" key="5">
    <source>
        <dbReference type="ARBA" id="ARBA00022963"/>
    </source>
</evidence>
<keyword evidence="5" id="KW-0442">Lipid degradation</keyword>
<dbReference type="GO" id="GO:0070403">
    <property type="term" value="F:NAD+ binding"/>
    <property type="evidence" value="ECO:0007669"/>
    <property type="project" value="InterPro"/>
</dbReference>
<dbReference type="Pfam" id="PF02737">
    <property type="entry name" value="3HCDH_N"/>
    <property type="match status" value="1"/>
</dbReference>
<evidence type="ECO:0000259" key="15">
    <source>
        <dbReference type="Pfam" id="PF00725"/>
    </source>
</evidence>
<keyword evidence="8" id="KW-0443">Lipid metabolism</keyword>
<keyword evidence="9" id="KW-0576">Peroxisome</keyword>
<dbReference type="RefSeq" id="WP_127711705.1">
    <property type="nucleotide sequence ID" value="NZ_SACO01000019.1"/>
</dbReference>
<dbReference type="FunFam" id="1.10.1040.50:FF:000006">
    <property type="entry name" value="Peroxisomal bifunctional enzyme"/>
    <property type="match status" value="1"/>
</dbReference>
<dbReference type="EMBL" id="SACO01000019">
    <property type="protein sequence ID" value="RVU03216.1"/>
    <property type="molecule type" value="Genomic_DNA"/>
</dbReference>
<evidence type="ECO:0000313" key="17">
    <source>
        <dbReference type="EMBL" id="RVU03216.1"/>
    </source>
</evidence>
<keyword evidence="18" id="KW-1185">Reference proteome</keyword>
<comment type="catalytic activity">
    <reaction evidence="13">
        <text>a (3S)-3-hydroxyacyl-CoA + NAD(+) = a 3-oxoacyl-CoA + NADH + H(+)</text>
        <dbReference type="Rhea" id="RHEA:22432"/>
        <dbReference type="ChEBI" id="CHEBI:15378"/>
        <dbReference type="ChEBI" id="CHEBI:57318"/>
        <dbReference type="ChEBI" id="CHEBI:57540"/>
        <dbReference type="ChEBI" id="CHEBI:57945"/>
        <dbReference type="ChEBI" id="CHEBI:90726"/>
        <dbReference type="EC" id="1.1.1.35"/>
    </reaction>
</comment>
<evidence type="ECO:0000256" key="2">
    <source>
        <dbReference type="ARBA" id="ARBA00005005"/>
    </source>
</evidence>
<keyword evidence="11" id="KW-0456">Lyase</keyword>
<evidence type="ECO:0000256" key="14">
    <source>
        <dbReference type="RuleBase" id="RU003707"/>
    </source>
</evidence>
<dbReference type="Gene3D" id="1.10.1040.50">
    <property type="match status" value="1"/>
</dbReference>
<comment type="caution">
    <text evidence="17">The sequence shown here is derived from an EMBL/GenBank/DDBJ whole genome shotgun (WGS) entry which is preliminary data.</text>
</comment>
<evidence type="ECO:0000313" key="18">
    <source>
        <dbReference type="Proteomes" id="UP000282837"/>
    </source>
</evidence>
<dbReference type="GO" id="GO:0016853">
    <property type="term" value="F:isomerase activity"/>
    <property type="evidence" value="ECO:0007669"/>
    <property type="project" value="UniProtKB-KW"/>
</dbReference>